<keyword evidence="1" id="KW-1133">Transmembrane helix</keyword>
<dbReference type="OrthoDB" id="76265at2759"/>
<name>A0A1V9YYK1_9STRA</name>
<dbReference type="Pfam" id="PF11397">
    <property type="entry name" value="GlcNAc"/>
    <property type="match status" value="2"/>
</dbReference>
<dbReference type="PANTHER" id="PTHR34496:SF6">
    <property type="entry name" value="GLYCOSYLTRANSFERASE 2-LIKE DOMAIN-CONTAINING PROTEIN"/>
    <property type="match status" value="1"/>
</dbReference>
<accession>A0A1V9YYK1</accession>
<keyword evidence="3" id="KW-0808">Transferase</keyword>
<feature type="transmembrane region" description="Helical" evidence="1">
    <location>
        <begin position="464"/>
        <end position="482"/>
    </location>
</feature>
<dbReference type="STRING" id="74557.A0A1V9YYK1"/>
<comment type="caution">
    <text evidence="3">The sequence shown here is derived from an EMBL/GenBank/DDBJ whole genome shotgun (WGS) entry which is preliminary data.</text>
</comment>
<dbReference type="EMBL" id="JNBS01002489">
    <property type="protein sequence ID" value="OQR90805.1"/>
    <property type="molecule type" value="Genomic_DNA"/>
</dbReference>
<organism evidence="3 4">
    <name type="scientific">Thraustotheca clavata</name>
    <dbReference type="NCBI Taxonomy" id="74557"/>
    <lineage>
        <taxon>Eukaryota</taxon>
        <taxon>Sar</taxon>
        <taxon>Stramenopiles</taxon>
        <taxon>Oomycota</taxon>
        <taxon>Saprolegniomycetes</taxon>
        <taxon>Saprolegniales</taxon>
        <taxon>Achlyaceae</taxon>
        <taxon>Thraustotheca</taxon>
    </lineage>
</organism>
<keyword evidence="4" id="KW-1185">Reference proteome</keyword>
<feature type="signal peptide" evidence="2">
    <location>
        <begin position="1"/>
        <end position="18"/>
    </location>
</feature>
<evidence type="ECO:0000313" key="3">
    <source>
        <dbReference type="EMBL" id="OQR90805.1"/>
    </source>
</evidence>
<dbReference type="PANTHER" id="PTHR34496">
    <property type="entry name" value="GLCNAC TRANSFERASE-RELATED"/>
    <property type="match status" value="1"/>
</dbReference>
<sequence length="492" mass="55950">MQPSIFVYLSLLVQYVACEQSYLSVVDHNKDKNASKRPTIKVPLTPETQHIPLDASQAHLCPPSPRIPTNYSMFVGLSAFRDGIRCGKTIFAAYQRTTNPNQLYFGVVDQVYENDTTCIESYCSLAKVEWRDHECKYRNQIRIDQRDAAESRGPTYARHFQQKLLGDQEFCLQLDAHSIFTRNWDLEIVKEWKSVGNEMAILSTYLHNIDGHVDKNGSNIMARTAPHLCQTTRGGSGNVRNVAADLIYNSKKPQLSALWGAGLSFGKCHAEKRVPIDSHTKWMFDGEEFLRASHLWTHGYDVYSPSIYGLVVYHNYTRVPATFFQLKVDGTTKQLETQRANNRVKYMVGIPFKGEMDGEELDIYNWGTVRTFEQYLKFSGLSFKPDTQDQQSCSQLHWVPYSNPQPIEDLLPGWSMTPPPKTIALTTTVPLNATTPKLELKPAMRKERLHGVDFQSTKPLNSTTFGICLVFGIVVVIFMYFAPKSDDSSKEQ</sequence>
<keyword evidence="1" id="KW-0812">Transmembrane</keyword>
<evidence type="ECO:0000256" key="2">
    <source>
        <dbReference type="SAM" id="SignalP"/>
    </source>
</evidence>
<dbReference type="AlphaFoldDB" id="A0A1V9YYK1"/>
<keyword evidence="1" id="KW-0472">Membrane</keyword>
<evidence type="ECO:0000313" key="4">
    <source>
        <dbReference type="Proteomes" id="UP000243217"/>
    </source>
</evidence>
<gene>
    <name evidence="3" type="ORF">THRCLA_09201</name>
</gene>
<proteinExistence type="predicted"/>
<evidence type="ECO:0000256" key="1">
    <source>
        <dbReference type="SAM" id="Phobius"/>
    </source>
</evidence>
<reference evidence="3 4" key="1">
    <citation type="journal article" date="2014" name="Genome Biol. Evol.">
        <title>The secreted proteins of Achlya hypogyna and Thraustotheca clavata identify the ancestral oomycete secretome and reveal gene acquisitions by horizontal gene transfer.</title>
        <authorList>
            <person name="Misner I."/>
            <person name="Blouin N."/>
            <person name="Leonard G."/>
            <person name="Richards T.A."/>
            <person name="Lane C.E."/>
        </authorList>
    </citation>
    <scope>NUCLEOTIDE SEQUENCE [LARGE SCALE GENOMIC DNA]</scope>
    <source>
        <strain evidence="3 4">ATCC 34112</strain>
    </source>
</reference>
<dbReference type="Proteomes" id="UP000243217">
    <property type="component" value="Unassembled WGS sequence"/>
</dbReference>
<keyword evidence="2" id="KW-0732">Signal</keyword>
<feature type="chain" id="PRO_5012212857" evidence="2">
    <location>
        <begin position="19"/>
        <end position="492"/>
    </location>
</feature>
<dbReference type="GO" id="GO:0016740">
    <property type="term" value="F:transferase activity"/>
    <property type="evidence" value="ECO:0007669"/>
    <property type="project" value="UniProtKB-KW"/>
</dbReference>
<protein>
    <submittedName>
        <fullName evidence="3">GlcNac transferase</fullName>
    </submittedName>
</protein>
<dbReference type="InterPro" id="IPR021067">
    <property type="entry name" value="Glycosyltransferase"/>
</dbReference>